<proteinExistence type="inferred from homology"/>
<dbReference type="GO" id="GO:0009507">
    <property type="term" value="C:chloroplast"/>
    <property type="evidence" value="ECO:0007669"/>
    <property type="project" value="UniProtKB-SubCell"/>
</dbReference>
<geneLocation type="chloroplast" evidence="10"/>
<dbReference type="HAMAP" id="MF_01337_B">
    <property type="entry name" value="Ribosomal_uL18_B"/>
    <property type="match status" value="1"/>
</dbReference>
<accession>A0A1X9PTZ6</accession>
<dbReference type="CDD" id="cd00432">
    <property type="entry name" value="Ribosomal_L18_L5e"/>
    <property type="match status" value="1"/>
</dbReference>
<sequence>MDKSRSKLKRIKHLKIRNKIVGNSERPRLAVFKSNQHIYAQIIDDTAGITLLSMSTISKSIKHQLESSSNCIAASIVGKQLANESIAKCLNKVVFDRGGSIYHGRLKALADSARNNGLQF</sequence>
<keyword evidence="5 9" id="KW-0694">RNA-binding</keyword>
<keyword evidence="4 9" id="KW-0699">rRNA-binding</keyword>
<comment type="function">
    <text evidence="1 9">Binds 5S rRNA, forms part of the central protuberance of the 50S subunit.</text>
</comment>
<dbReference type="NCBIfam" id="TIGR00060">
    <property type="entry name" value="L18_bact"/>
    <property type="match status" value="1"/>
</dbReference>
<keyword evidence="7 9" id="KW-0687">Ribonucleoprotein</keyword>
<dbReference type="SUPFAM" id="SSF53137">
    <property type="entry name" value="Translational machinery components"/>
    <property type="match status" value="1"/>
</dbReference>
<dbReference type="PANTHER" id="PTHR12899">
    <property type="entry name" value="39S RIBOSOMAL PROTEIN L18, MITOCHONDRIAL"/>
    <property type="match status" value="1"/>
</dbReference>
<comment type="subunit">
    <text evidence="3 9">Part of the 50S ribosomal subunit; contacts the 5S rRNA.</text>
</comment>
<dbReference type="PANTHER" id="PTHR12899:SF3">
    <property type="entry name" value="LARGE RIBOSOMAL SUBUNIT PROTEIN UL18M"/>
    <property type="match status" value="1"/>
</dbReference>
<dbReference type="InterPro" id="IPR004389">
    <property type="entry name" value="Ribosomal_uL18_bac-type"/>
</dbReference>
<evidence type="ECO:0000256" key="5">
    <source>
        <dbReference type="ARBA" id="ARBA00022884"/>
    </source>
</evidence>
<dbReference type="GO" id="GO:0005840">
    <property type="term" value="C:ribosome"/>
    <property type="evidence" value="ECO:0007669"/>
    <property type="project" value="UniProtKB-KW"/>
</dbReference>
<dbReference type="GO" id="GO:0003735">
    <property type="term" value="F:structural constituent of ribosome"/>
    <property type="evidence" value="ECO:0007669"/>
    <property type="project" value="InterPro"/>
</dbReference>
<evidence type="ECO:0000256" key="3">
    <source>
        <dbReference type="ARBA" id="ARBA00011505"/>
    </source>
</evidence>
<evidence type="ECO:0000256" key="7">
    <source>
        <dbReference type="ARBA" id="ARBA00023274"/>
    </source>
</evidence>
<keyword evidence="10" id="KW-0934">Plastid</keyword>
<dbReference type="InterPro" id="IPR005484">
    <property type="entry name" value="Ribosomal_uL18_bac/plant/anim"/>
</dbReference>
<organism evidence="10">
    <name type="scientific">Corynoplastis japonica</name>
    <dbReference type="NCBI Taxonomy" id="700918"/>
    <lineage>
        <taxon>Eukaryota</taxon>
        <taxon>Rhodophyta</taxon>
        <taxon>Rhodellophyceae</taxon>
        <taxon>Rhodellales</taxon>
        <taxon>Rhodellaceae</taxon>
        <taxon>Corynoplastis</taxon>
    </lineage>
</organism>
<dbReference type="GO" id="GO:0008097">
    <property type="term" value="F:5S rRNA binding"/>
    <property type="evidence" value="ECO:0007669"/>
    <property type="project" value="TreeGrafter"/>
</dbReference>
<evidence type="ECO:0000256" key="1">
    <source>
        <dbReference type="ARBA" id="ARBA00003898"/>
    </source>
</evidence>
<reference evidence="10" key="1">
    <citation type="submission" date="2017-03" db="EMBL/GenBank/DDBJ databases">
        <title>The new red algal subphylum Proteorhodophytina comprises the largest and most divergent plastid genomes known.</title>
        <authorList>
            <person name="Munoz-Gomez S.A."/>
            <person name="Mejia-Franco F.G."/>
            <person name="Durnin K."/>
            <person name="Morgan C."/>
            <person name="Grisdale C.J."/>
            <person name="Archibald J.M."/>
            <person name="Slamovits C.H."/>
        </authorList>
    </citation>
    <scope>NUCLEOTIDE SEQUENCE</scope>
    <source>
        <strain evidence="10">NIES-2662</strain>
    </source>
</reference>
<evidence type="ECO:0000256" key="6">
    <source>
        <dbReference type="ARBA" id="ARBA00022980"/>
    </source>
</evidence>
<evidence type="ECO:0000256" key="8">
    <source>
        <dbReference type="ARBA" id="ARBA00035303"/>
    </source>
</evidence>
<gene>
    <name evidence="9 10" type="primary">rpl18</name>
</gene>
<dbReference type="InterPro" id="IPR057268">
    <property type="entry name" value="Ribosomal_L18"/>
</dbReference>
<keyword evidence="6 9" id="KW-0689">Ribosomal protein</keyword>
<evidence type="ECO:0000313" key="10">
    <source>
        <dbReference type="EMBL" id="ARO90978.1"/>
    </source>
</evidence>
<dbReference type="GO" id="GO:1990904">
    <property type="term" value="C:ribonucleoprotein complex"/>
    <property type="evidence" value="ECO:0007669"/>
    <property type="project" value="UniProtKB-KW"/>
</dbReference>
<evidence type="ECO:0000256" key="2">
    <source>
        <dbReference type="ARBA" id="ARBA00007116"/>
    </source>
</evidence>
<dbReference type="FunFam" id="3.30.420.100:FF:000001">
    <property type="entry name" value="50S ribosomal protein L18"/>
    <property type="match status" value="1"/>
</dbReference>
<name>A0A1X9PTZ6_9RHOD</name>
<dbReference type="Pfam" id="PF00861">
    <property type="entry name" value="Ribosomal_L18p"/>
    <property type="match status" value="1"/>
</dbReference>
<dbReference type="GO" id="GO:0006412">
    <property type="term" value="P:translation"/>
    <property type="evidence" value="ECO:0007669"/>
    <property type="project" value="UniProtKB-UniRule"/>
</dbReference>
<dbReference type="EMBL" id="KY709210">
    <property type="protein sequence ID" value="ARO90978.1"/>
    <property type="molecule type" value="Genomic_DNA"/>
</dbReference>
<comment type="similarity">
    <text evidence="2 9">Belongs to the universal ribosomal protein uL18 family.</text>
</comment>
<evidence type="ECO:0000256" key="4">
    <source>
        <dbReference type="ARBA" id="ARBA00022730"/>
    </source>
</evidence>
<dbReference type="Gene3D" id="3.30.420.100">
    <property type="match status" value="1"/>
</dbReference>
<keyword evidence="10" id="KW-0150">Chloroplast</keyword>
<comment type="subcellular location">
    <subcellularLocation>
        <location evidence="9">Plastid</location>
        <location evidence="9">Chloroplast</location>
    </subcellularLocation>
</comment>
<protein>
    <recommendedName>
        <fullName evidence="8 9">Large ribosomal subunit protein uL18c</fullName>
    </recommendedName>
</protein>
<evidence type="ECO:0000256" key="9">
    <source>
        <dbReference type="HAMAP-Rule" id="MF_01337"/>
    </source>
</evidence>
<dbReference type="AlphaFoldDB" id="A0A1X9PTZ6"/>